<evidence type="ECO:0000256" key="2">
    <source>
        <dbReference type="SAM" id="SignalP"/>
    </source>
</evidence>
<keyword evidence="2" id="KW-0732">Signal</keyword>
<organism evidence="3 4">
    <name type="scientific">Streptomyces resistomycificus</name>
    <dbReference type="NCBI Taxonomy" id="67356"/>
    <lineage>
        <taxon>Bacteria</taxon>
        <taxon>Bacillati</taxon>
        <taxon>Actinomycetota</taxon>
        <taxon>Actinomycetes</taxon>
        <taxon>Kitasatosporales</taxon>
        <taxon>Streptomycetaceae</taxon>
        <taxon>Streptomyces</taxon>
        <taxon>Streptomyces aurantiacus group</taxon>
    </lineage>
</organism>
<proteinExistence type="predicted"/>
<dbReference type="PATRIC" id="fig|67356.5.peg.7183"/>
<comment type="caution">
    <text evidence="3">The sequence shown here is derived from an EMBL/GenBank/DDBJ whole genome shotgun (WGS) entry which is preliminary data.</text>
</comment>
<evidence type="ECO:0000256" key="1">
    <source>
        <dbReference type="SAM" id="MobiDB-lite"/>
    </source>
</evidence>
<reference evidence="4" key="1">
    <citation type="submission" date="2015-07" db="EMBL/GenBank/DDBJ databases">
        <authorList>
            <person name="Ju K.-S."/>
            <person name="Doroghazi J.R."/>
            <person name="Metcalf W.W."/>
        </authorList>
    </citation>
    <scope>NUCLEOTIDE SEQUENCE [LARGE SCALE GENOMIC DNA]</scope>
    <source>
        <strain evidence="4">NRRL 2290</strain>
    </source>
</reference>
<dbReference type="PROSITE" id="PS51257">
    <property type="entry name" value="PROKAR_LIPOPROTEIN"/>
    <property type="match status" value="1"/>
</dbReference>
<sequence length="261" mass="27616">MTPPPARVLTASALTVGVLLASAACSALTSPPTAERPDLTATTTSAAPPEKGRSPGASPALTPAQAQAALITDTDLGEAWTPTQGAATWHDVVLKATTDRPDCRRLLDTLYAEEPFGADARPRAVLVLDEEWNQTQLRQQVVARPAADVDRTLAWLRTLPKRCARFTAKTGSGAHEVEVTEATLPRVGDNRQGLRLVVSGETADGEPASFTLDVAAVRVGDDAMALTYGGFGEVYPEVTQAVVQLAAQRLTEVRKQGRVEV</sequence>
<accession>A0A0L8KY12</accession>
<evidence type="ECO:0000313" key="4">
    <source>
        <dbReference type="Proteomes" id="UP000037251"/>
    </source>
</evidence>
<feature type="signal peptide" evidence="2">
    <location>
        <begin position="1"/>
        <end position="23"/>
    </location>
</feature>
<evidence type="ECO:0000313" key="3">
    <source>
        <dbReference type="EMBL" id="KOG30735.1"/>
    </source>
</evidence>
<gene>
    <name evidence="3" type="ORF">ADK37_33560</name>
</gene>
<dbReference type="AlphaFoldDB" id="A0A0L8KY12"/>
<dbReference type="OrthoDB" id="4324322at2"/>
<feature type="chain" id="PRO_5011858664" description="Lipoprotein" evidence="2">
    <location>
        <begin position="24"/>
        <end position="261"/>
    </location>
</feature>
<keyword evidence="4" id="KW-1185">Reference proteome</keyword>
<name>A0A0L8KY12_9ACTN</name>
<dbReference type="STRING" id="67356.AQJ84_16245"/>
<protein>
    <recommendedName>
        <fullName evidence="5">Lipoprotein</fullName>
    </recommendedName>
</protein>
<dbReference type="Proteomes" id="UP000037251">
    <property type="component" value="Unassembled WGS sequence"/>
</dbReference>
<evidence type="ECO:0008006" key="5">
    <source>
        <dbReference type="Google" id="ProtNLM"/>
    </source>
</evidence>
<dbReference type="RefSeq" id="WP_030045908.1">
    <property type="nucleotide sequence ID" value="NZ_KL575691.1"/>
</dbReference>
<feature type="region of interest" description="Disordered" evidence="1">
    <location>
        <begin position="29"/>
        <end position="62"/>
    </location>
</feature>
<dbReference type="eggNOG" id="ENOG5032HPK">
    <property type="taxonomic scope" value="Bacteria"/>
</dbReference>
<dbReference type="EMBL" id="LGUS01000208">
    <property type="protein sequence ID" value="KOG30735.1"/>
    <property type="molecule type" value="Genomic_DNA"/>
</dbReference>